<dbReference type="InterPro" id="IPR034593">
    <property type="entry name" value="DgoD-like"/>
</dbReference>
<proteinExistence type="predicted"/>
<dbReference type="PANTHER" id="PTHR48080:SF2">
    <property type="entry name" value="D-GALACTONATE DEHYDRATASE"/>
    <property type="match status" value="1"/>
</dbReference>
<dbReference type="SMART" id="SM00922">
    <property type="entry name" value="MR_MLE"/>
    <property type="match status" value="1"/>
</dbReference>
<dbReference type="SFLD" id="SFLDG00179">
    <property type="entry name" value="mandelate_racemase"/>
    <property type="match status" value="1"/>
</dbReference>
<dbReference type="SFLD" id="SFLDS00001">
    <property type="entry name" value="Enolase"/>
    <property type="match status" value="1"/>
</dbReference>
<feature type="domain" description="Mandelate racemase/muconate lactonizing enzyme C-terminal" evidence="2">
    <location>
        <begin position="126"/>
        <end position="223"/>
    </location>
</feature>
<dbReference type="InterPro" id="IPR029017">
    <property type="entry name" value="Enolase-like_N"/>
</dbReference>
<dbReference type="InterPro" id="IPR018110">
    <property type="entry name" value="Mandel_Rmase/mucon_lact_enz_CS"/>
</dbReference>
<reference evidence="3" key="1">
    <citation type="submission" date="2018-05" db="EMBL/GenBank/DDBJ databases">
        <authorList>
            <person name="Lanie J.A."/>
            <person name="Ng W.-L."/>
            <person name="Kazmierczak K.M."/>
            <person name="Andrzejewski T.M."/>
            <person name="Davidsen T.M."/>
            <person name="Wayne K.J."/>
            <person name="Tettelin H."/>
            <person name="Glass J.I."/>
            <person name="Rusch D."/>
            <person name="Podicherti R."/>
            <person name="Tsui H.-C.T."/>
            <person name="Winkler M.E."/>
        </authorList>
    </citation>
    <scope>NUCLEOTIDE SEQUENCE</scope>
</reference>
<dbReference type="CDD" id="cd03316">
    <property type="entry name" value="MR_like"/>
    <property type="match status" value="1"/>
</dbReference>
<dbReference type="AlphaFoldDB" id="A0A381WQ80"/>
<name>A0A381WQ80_9ZZZZ</name>
<evidence type="ECO:0000259" key="2">
    <source>
        <dbReference type="SMART" id="SM00922"/>
    </source>
</evidence>
<evidence type="ECO:0000256" key="1">
    <source>
        <dbReference type="ARBA" id="ARBA00023239"/>
    </source>
</evidence>
<dbReference type="GO" id="GO:0016829">
    <property type="term" value="F:lyase activity"/>
    <property type="evidence" value="ECO:0007669"/>
    <property type="project" value="UniProtKB-KW"/>
</dbReference>
<dbReference type="EMBL" id="UINC01012518">
    <property type="protein sequence ID" value="SVA54630.1"/>
    <property type="molecule type" value="Genomic_DNA"/>
</dbReference>
<dbReference type="InterPro" id="IPR036849">
    <property type="entry name" value="Enolase-like_C_sf"/>
</dbReference>
<dbReference type="PROSITE" id="PS00909">
    <property type="entry name" value="MR_MLE_2"/>
    <property type="match status" value="1"/>
</dbReference>
<gene>
    <name evidence="3" type="ORF">METZ01_LOCUS107484</name>
</gene>
<dbReference type="GO" id="GO:0009063">
    <property type="term" value="P:amino acid catabolic process"/>
    <property type="evidence" value="ECO:0007669"/>
    <property type="project" value="InterPro"/>
</dbReference>
<dbReference type="Gene3D" id="3.30.390.10">
    <property type="entry name" value="Enolase-like, N-terminal domain"/>
    <property type="match status" value="1"/>
</dbReference>
<dbReference type="Pfam" id="PF13378">
    <property type="entry name" value="MR_MLE_C"/>
    <property type="match status" value="1"/>
</dbReference>
<organism evidence="3">
    <name type="scientific">marine metagenome</name>
    <dbReference type="NCBI Taxonomy" id="408172"/>
    <lineage>
        <taxon>unclassified sequences</taxon>
        <taxon>metagenomes</taxon>
        <taxon>ecological metagenomes</taxon>
    </lineage>
</organism>
<dbReference type="SUPFAM" id="SSF51604">
    <property type="entry name" value="Enolase C-terminal domain-like"/>
    <property type="match status" value="1"/>
</dbReference>
<accession>A0A381WQ80</accession>
<dbReference type="Pfam" id="PF02746">
    <property type="entry name" value="MR_MLE_N"/>
    <property type="match status" value="1"/>
</dbReference>
<dbReference type="SUPFAM" id="SSF54826">
    <property type="entry name" value="Enolase N-terminal domain-like"/>
    <property type="match status" value="1"/>
</dbReference>
<keyword evidence="1" id="KW-0456">Lyase</keyword>
<protein>
    <recommendedName>
        <fullName evidence="2">Mandelate racemase/muconate lactonizing enzyme C-terminal domain-containing protein</fullName>
    </recommendedName>
</protein>
<evidence type="ECO:0000313" key="3">
    <source>
        <dbReference type="EMBL" id="SVA54630.1"/>
    </source>
</evidence>
<dbReference type="InterPro" id="IPR029065">
    <property type="entry name" value="Enolase_C-like"/>
</dbReference>
<dbReference type="Gene3D" id="3.20.20.120">
    <property type="entry name" value="Enolase-like C-terminal domain"/>
    <property type="match status" value="1"/>
</dbReference>
<dbReference type="PANTHER" id="PTHR48080">
    <property type="entry name" value="D-GALACTONATE DEHYDRATASE-RELATED"/>
    <property type="match status" value="1"/>
</dbReference>
<sequence length="355" mass="38539">MGKFKTRNGLLVALTAKDGVTGWGEIWCNFPQRGALGRMNLLQDTIAERLLGLEFYEFDEVRPKLEADFSRMITHTGEYGPFNNCFAGIDTALADMAAKRHGQPLSQFLAADTASKIPAYASAPNVDDLEKSIGDLIQEGHTAAKLKIGFQPEKDIKLVDKFIKLASGRLDLLLDANQNWNVNDAISIMDKISNYPIGFLEEPLHAEAPLKDWAQLAQSISVPLAAGENISTRQKFINFIDQGGLEILQPDVAKYGGVSGALTVGETAIKHEKRCFMHYMGTGLGLAASLHCLAAINGGGLMELDATPNPLRTELGTLDLTLTNGFLSIPDGHGHGFTPDPIALKEMTIESFEIN</sequence>
<dbReference type="InterPro" id="IPR013341">
    <property type="entry name" value="Mandelate_racemase_N_dom"/>
</dbReference>
<dbReference type="InterPro" id="IPR013342">
    <property type="entry name" value="Mandelate_racemase_C"/>
</dbReference>